<gene>
    <name evidence="2" type="ORF">Cgig2_010884</name>
</gene>
<dbReference type="Proteomes" id="UP001153076">
    <property type="component" value="Unassembled WGS sequence"/>
</dbReference>
<accession>A0A9Q1JJB2</accession>
<keyword evidence="3" id="KW-1185">Reference proteome</keyword>
<keyword evidence="1" id="KW-0472">Membrane</keyword>
<evidence type="ECO:0000256" key="1">
    <source>
        <dbReference type="SAM" id="Phobius"/>
    </source>
</evidence>
<keyword evidence="1" id="KW-0812">Transmembrane</keyword>
<comment type="caution">
    <text evidence="2">The sequence shown here is derived from an EMBL/GenBank/DDBJ whole genome shotgun (WGS) entry which is preliminary data.</text>
</comment>
<name>A0A9Q1JJB2_9CARY</name>
<feature type="transmembrane region" description="Helical" evidence="1">
    <location>
        <begin position="56"/>
        <end position="81"/>
    </location>
</feature>
<evidence type="ECO:0000313" key="2">
    <source>
        <dbReference type="EMBL" id="KAJ8427622.1"/>
    </source>
</evidence>
<sequence>MKCTGSAYTWSNRYDPVNLMYLKIDRTFINHETLMTWDDMQTEFLAEGPLITHQPLLLFMTILGNLDSVTYGWTVMILIICRWRSGRGQDRGLMLQLCDKLQKLKNKLKFLQTTKYADVHTKVDVLRTKLYDIQKELHKEPLNATLQELESKVREEYGSMVDASLELLRQQSKIE</sequence>
<organism evidence="2 3">
    <name type="scientific">Carnegiea gigantea</name>
    <dbReference type="NCBI Taxonomy" id="171969"/>
    <lineage>
        <taxon>Eukaryota</taxon>
        <taxon>Viridiplantae</taxon>
        <taxon>Streptophyta</taxon>
        <taxon>Embryophyta</taxon>
        <taxon>Tracheophyta</taxon>
        <taxon>Spermatophyta</taxon>
        <taxon>Magnoliopsida</taxon>
        <taxon>eudicotyledons</taxon>
        <taxon>Gunneridae</taxon>
        <taxon>Pentapetalae</taxon>
        <taxon>Caryophyllales</taxon>
        <taxon>Cactineae</taxon>
        <taxon>Cactaceae</taxon>
        <taxon>Cactoideae</taxon>
        <taxon>Echinocereeae</taxon>
        <taxon>Carnegiea</taxon>
    </lineage>
</organism>
<reference evidence="2" key="1">
    <citation type="submission" date="2022-04" db="EMBL/GenBank/DDBJ databases">
        <title>Carnegiea gigantea Genome sequencing and assembly v2.</title>
        <authorList>
            <person name="Copetti D."/>
            <person name="Sanderson M.J."/>
            <person name="Burquez A."/>
            <person name="Wojciechowski M.F."/>
        </authorList>
    </citation>
    <scope>NUCLEOTIDE SEQUENCE</scope>
    <source>
        <strain evidence="2">SGP5-SGP5p</strain>
        <tissue evidence="2">Aerial part</tissue>
    </source>
</reference>
<proteinExistence type="predicted"/>
<keyword evidence="1" id="KW-1133">Transmembrane helix</keyword>
<protein>
    <submittedName>
        <fullName evidence="2">Uncharacterized protein</fullName>
    </submittedName>
</protein>
<dbReference type="AlphaFoldDB" id="A0A9Q1JJB2"/>
<dbReference type="EMBL" id="JAKOGI010001122">
    <property type="protein sequence ID" value="KAJ8427622.1"/>
    <property type="molecule type" value="Genomic_DNA"/>
</dbReference>
<evidence type="ECO:0000313" key="3">
    <source>
        <dbReference type="Proteomes" id="UP001153076"/>
    </source>
</evidence>